<evidence type="ECO:0000313" key="2">
    <source>
        <dbReference type="Proteomes" id="UP001066276"/>
    </source>
</evidence>
<protein>
    <submittedName>
        <fullName evidence="1">Uncharacterized protein</fullName>
    </submittedName>
</protein>
<reference evidence="1" key="1">
    <citation type="journal article" date="2022" name="bioRxiv">
        <title>Sequencing and chromosome-scale assembly of the giantPleurodeles waltlgenome.</title>
        <authorList>
            <person name="Brown T."/>
            <person name="Elewa A."/>
            <person name="Iarovenko S."/>
            <person name="Subramanian E."/>
            <person name="Araus A.J."/>
            <person name="Petzold A."/>
            <person name="Susuki M."/>
            <person name="Suzuki K.-i.T."/>
            <person name="Hayashi T."/>
            <person name="Toyoda A."/>
            <person name="Oliveira C."/>
            <person name="Osipova E."/>
            <person name="Leigh N.D."/>
            <person name="Simon A."/>
            <person name="Yun M.H."/>
        </authorList>
    </citation>
    <scope>NUCLEOTIDE SEQUENCE</scope>
    <source>
        <strain evidence="1">20211129_DDA</strain>
        <tissue evidence="1">Liver</tissue>
    </source>
</reference>
<gene>
    <name evidence="1" type="ORF">NDU88_000491</name>
</gene>
<dbReference type="AlphaFoldDB" id="A0AAV7SWT0"/>
<accession>A0AAV7SWT0</accession>
<dbReference type="EMBL" id="JANPWB010000007">
    <property type="protein sequence ID" value="KAJ1168571.1"/>
    <property type="molecule type" value="Genomic_DNA"/>
</dbReference>
<dbReference type="Proteomes" id="UP001066276">
    <property type="component" value="Chromosome 4_1"/>
</dbReference>
<proteinExistence type="predicted"/>
<keyword evidence="2" id="KW-1185">Reference proteome</keyword>
<sequence length="140" mass="14670">MANRESPGAPSVLHLGLSRHRDQQNQQFSPAAALRASFGVGKTRKQYLGFAGRLDPRGKLRRVASLTLRVGSGVGAGFVGPLRSHVQIELQADEVRCTGVDGVRAAVRSGTMRRAMHTAHIAGSGSVTVSSGVGETRAAV</sequence>
<evidence type="ECO:0000313" key="1">
    <source>
        <dbReference type="EMBL" id="KAJ1168571.1"/>
    </source>
</evidence>
<organism evidence="1 2">
    <name type="scientific">Pleurodeles waltl</name>
    <name type="common">Iberian ribbed newt</name>
    <dbReference type="NCBI Taxonomy" id="8319"/>
    <lineage>
        <taxon>Eukaryota</taxon>
        <taxon>Metazoa</taxon>
        <taxon>Chordata</taxon>
        <taxon>Craniata</taxon>
        <taxon>Vertebrata</taxon>
        <taxon>Euteleostomi</taxon>
        <taxon>Amphibia</taxon>
        <taxon>Batrachia</taxon>
        <taxon>Caudata</taxon>
        <taxon>Salamandroidea</taxon>
        <taxon>Salamandridae</taxon>
        <taxon>Pleurodelinae</taxon>
        <taxon>Pleurodeles</taxon>
    </lineage>
</organism>
<comment type="caution">
    <text evidence="1">The sequence shown here is derived from an EMBL/GenBank/DDBJ whole genome shotgun (WGS) entry which is preliminary data.</text>
</comment>
<name>A0AAV7SWT0_PLEWA</name>